<dbReference type="AlphaFoldDB" id="A0AA96GBI2"/>
<dbReference type="KEGG" id="nall:PP769_13360"/>
<dbReference type="CDD" id="cd01745">
    <property type="entry name" value="GATase1_2"/>
    <property type="match status" value="1"/>
</dbReference>
<name>A0AA96GBI2_9BACT</name>
<dbReference type="GO" id="GO:0005829">
    <property type="term" value="C:cytosol"/>
    <property type="evidence" value="ECO:0007669"/>
    <property type="project" value="TreeGrafter"/>
</dbReference>
<dbReference type="PANTHER" id="PTHR43235:SF1">
    <property type="entry name" value="GLUTAMINE AMIDOTRANSFERASE PB2B2.05-RELATED"/>
    <property type="match status" value="1"/>
</dbReference>
<dbReference type="Pfam" id="PF07722">
    <property type="entry name" value="Peptidase_C26"/>
    <property type="match status" value="1"/>
</dbReference>
<dbReference type="RefSeq" id="WP_312640905.1">
    <property type="nucleotide sequence ID" value="NZ_CP116967.1"/>
</dbReference>
<sequence length="248" mass="28188">MSKRYPAPLIGITCEAVSNRKDFANYDLLCDHRYAAAVTEAGGHPVLLPINHRETLRNRYLEGIDGLVIVGGDDLDPTWYGERPKKRTKVAFQNRSKFEAWLYKAGKTRRLPILGICYGMQLINVLEGGTLHQHIHPPKKGYNVDHEGKKNGLHPVKIIQGTRLAKILGKGRKVVATEHHQGVRTLAPDFIPAAIASDGLIEAMEHPKYPHIFTIQWHPERQLRSQTTQRLLRAFVRSCQHYQRTRNS</sequence>
<evidence type="ECO:0000313" key="1">
    <source>
        <dbReference type="EMBL" id="WNM56960.1"/>
    </source>
</evidence>
<dbReference type="PANTHER" id="PTHR43235">
    <property type="entry name" value="GLUTAMINE AMIDOTRANSFERASE PB2B2.05-RELATED"/>
    <property type="match status" value="1"/>
</dbReference>
<dbReference type="InterPro" id="IPR011697">
    <property type="entry name" value="Peptidase_C26"/>
</dbReference>
<dbReference type="GO" id="GO:0006598">
    <property type="term" value="P:polyamine catabolic process"/>
    <property type="evidence" value="ECO:0007669"/>
    <property type="project" value="TreeGrafter"/>
</dbReference>
<dbReference type="InterPro" id="IPR044668">
    <property type="entry name" value="PuuD-like"/>
</dbReference>
<gene>
    <name evidence="1" type="ORF">PP769_13360</name>
</gene>
<accession>A0AA96GBI2</accession>
<dbReference type="GO" id="GO:0033969">
    <property type="term" value="F:gamma-glutamyl-gamma-aminobutyrate hydrolase activity"/>
    <property type="evidence" value="ECO:0007669"/>
    <property type="project" value="TreeGrafter"/>
</dbReference>
<keyword evidence="2" id="KW-1185">Reference proteome</keyword>
<organism evidence="1 2">
    <name type="scientific">Candidatus Nitrospira allomarina</name>
    <dbReference type="NCBI Taxonomy" id="3020900"/>
    <lineage>
        <taxon>Bacteria</taxon>
        <taxon>Pseudomonadati</taxon>
        <taxon>Nitrospirota</taxon>
        <taxon>Nitrospiria</taxon>
        <taxon>Nitrospirales</taxon>
        <taxon>Nitrospiraceae</taxon>
        <taxon>Nitrospira</taxon>
    </lineage>
</organism>
<dbReference type="PROSITE" id="PS51273">
    <property type="entry name" value="GATASE_TYPE_1"/>
    <property type="match status" value="1"/>
</dbReference>
<proteinExistence type="predicted"/>
<protein>
    <submittedName>
        <fullName evidence="1">Gamma-glutamyl-gamma-aminobutyrate hydrolase family protein</fullName>
    </submittedName>
</protein>
<keyword evidence="1" id="KW-0378">Hydrolase</keyword>
<reference evidence="1 2" key="1">
    <citation type="submission" date="2023-01" db="EMBL/GenBank/DDBJ databases">
        <title>Cultivation and genomic characterization of new, ubiquitous marine nitrite-oxidizing bacteria from the Nitrospirales.</title>
        <authorList>
            <person name="Mueller A.J."/>
            <person name="Daebeler A."/>
            <person name="Herbold C.W."/>
            <person name="Kirkegaard R.H."/>
            <person name="Daims H."/>
        </authorList>
    </citation>
    <scope>NUCLEOTIDE SEQUENCE [LARGE SCALE GENOMIC DNA]</scope>
    <source>
        <strain evidence="1 2">VA</strain>
    </source>
</reference>
<dbReference type="Proteomes" id="UP001302719">
    <property type="component" value="Chromosome"/>
</dbReference>
<dbReference type="Gene3D" id="3.40.50.880">
    <property type="match status" value="1"/>
</dbReference>
<dbReference type="EMBL" id="CP116967">
    <property type="protein sequence ID" value="WNM56960.1"/>
    <property type="molecule type" value="Genomic_DNA"/>
</dbReference>
<dbReference type="SUPFAM" id="SSF52317">
    <property type="entry name" value="Class I glutamine amidotransferase-like"/>
    <property type="match status" value="1"/>
</dbReference>
<dbReference type="InterPro" id="IPR029062">
    <property type="entry name" value="Class_I_gatase-like"/>
</dbReference>
<evidence type="ECO:0000313" key="2">
    <source>
        <dbReference type="Proteomes" id="UP001302719"/>
    </source>
</evidence>